<dbReference type="Proteomes" id="UP001501584">
    <property type="component" value="Unassembled WGS sequence"/>
</dbReference>
<evidence type="ECO:0000313" key="1">
    <source>
        <dbReference type="EMBL" id="GAA2318361.1"/>
    </source>
</evidence>
<keyword evidence="2" id="KW-1185">Reference proteome</keyword>
<comment type="caution">
    <text evidence="1">The sequence shown here is derived from an EMBL/GenBank/DDBJ whole genome shotgun (WGS) entry which is preliminary data.</text>
</comment>
<dbReference type="InterPro" id="IPR019239">
    <property type="entry name" value="VapB_antitoxin"/>
</dbReference>
<accession>A0ABP5S5I5</accession>
<evidence type="ECO:0008006" key="3">
    <source>
        <dbReference type="Google" id="ProtNLM"/>
    </source>
</evidence>
<evidence type="ECO:0000313" key="2">
    <source>
        <dbReference type="Proteomes" id="UP001501584"/>
    </source>
</evidence>
<dbReference type="Pfam" id="PF09957">
    <property type="entry name" value="VapB_antitoxin"/>
    <property type="match status" value="1"/>
</dbReference>
<protein>
    <recommendedName>
        <fullName evidence="3">Antitoxin of type II TA system, VapB</fullName>
    </recommendedName>
</protein>
<name>A0ABP5S5I5_9ACTN</name>
<gene>
    <name evidence="1" type="ORF">GCM10010403_04180</name>
</gene>
<reference evidence="2" key="1">
    <citation type="journal article" date="2019" name="Int. J. Syst. Evol. Microbiol.">
        <title>The Global Catalogue of Microorganisms (GCM) 10K type strain sequencing project: providing services to taxonomists for standard genome sequencing and annotation.</title>
        <authorList>
            <consortium name="The Broad Institute Genomics Platform"/>
            <consortium name="The Broad Institute Genome Sequencing Center for Infectious Disease"/>
            <person name="Wu L."/>
            <person name="Ma J."/>
        </authorList>
    </citation>
    <scope>NUCLEOTIDE SEQUENCE [LARGE SCALE GENOMIC DNA]</scope>
    <source>
        <strain evidence="2">JCM 6238</strain>
    </source>
</reference>
<dbReference type="EMBL" id="BAAASX010000001">
    <property type="protein sequence ID" value="GAA2318361.1"/>
    <property type="molecule type" value="Genomic_DNA"/>
</dbReference>
<organism evidence="1 2">
    <name type="scientific">Glycomyces rutgersensis</name>
    <dbReference type="NCBI Taxonomy" id="58115"/>
    <lineage>
        <taxon>Bacteria</taxon>
        <taxon>Bacillati</taxon>
        <taxon>Actinomycetota</taxon>
        <taxon>Actinomycetes</taxon>
        <taxon>Glycomycetales</taxon>
        <taxon>Glycomycetaceae</taxon>
        <taxon>Glycomyces</taxon>
    </lineage>
</organism>
<proteinExistence type="predicted"/>
<sequence length="107" mass="11910">MSRIAIDLDDELCAQAAEILGTFTKSSTVNAALKEIVGRRRRQDLLDRLAEGGLETEDHDELRMRAWQREVDLTLPALSHRHAAGGLSSCCPRELRKFGPLSGLRLL</sequence>